<evidence type="ECO:0000313" key="3">
    <source>
        <dbReference type="Proteomes" id="UP000236630"/>
    </source>
</evidence>
<feature type="region of interest" description="Disordered" evidence="1">
    <location>
        <begin position="34"/>
        <end position="79"/>
    </location>
</feature>
<organism evidence="2 3">
    <name type="scientific">Citrus unshiu</name>
    <name type="common">Satsuma mandarin</name>
    <name type="synonym">Citrus nobilis var. unshiu</name>
    <dbReference type="NCBI Taxonomy" id="55188"/>
    <lineage>
        <taxon>Eukaryota</taxon>
        <taxon>Viridiplantae</taxon>
        <taxon>Streptophyta</taxon>
        <taxon>Embryophyta</taxon>
        <taxon>Tracheophyta</taxon>
        <taxon>Spermatophyta</taxon>
        <taxon>Magnoliopsida</taxon>
        <taxon>eudicotyledons</taxon>
        <taxon>Gunneridae</taxon>
        <taxon>Pentapetalae</taxon>
        <taxon>rosids</taxon>
        <taxon>malvids</taxon>
        <taxon>Sapindales</taxon>
        <taxon>Rutaceae</taxon>
        <taxon>Aurantioideae</taxon>
        <taxon>Citrus</taxon>
    </lineage>
</organism>
<dbReference type="AlphaFoldDB" id="A0A2H5PDU3"/>
<keyword evidence="3" id="KW-1185">Reference proteome</keyword>
<sequence>MAPMSSSLEGITHGNVHHRDDDSIHVYGCPYYYRNEPFEGDGDDDDDDDDGCDLAPAASMEGDGDDDDDDGGYDYAPAA</sequence>
<accession>A0A2H5PDU3</accession>
<feature type="compositionally biased region" description="Acidic residues" evidence="1">
    <location>
        <begin position="62"/>
        <end position="72"/>
    </location>
</feature>
<dbReference type="EMBL" id="BDQV01000063">
    <property type="protein sequence ID" value="GAY50536.1"/>
    <property type="molecule type" value="Genomic_DNA"/>
</dbReference>
<reference evidence="2 3" key="1">
    <citation type="journal article" date="2017" name="Front. Genet.">
        <title>Draft sequencing of the heterozygous diploid genome of Satsuma (Citrus unshiu Marc.) using a hybrid assembly approach.</title>
        <authorList>
            <person name="Shimizu T."/>
            <person name="Tanizawa Y."/>
            <person name="Mochizuki T."/>
            <person name="Nagasaki H."/>
            <person name="Yoshioka T."/>
            <person name="Toyoda A."/>
            <person name="Fujiyama A."/>
            <person name="Kaminuma E."/>
            <person name="Nakamura Y."/>
        </authorList>
    </citation>
    <scope>NUCLEOTIDE SEQUENCE [LARGE SCALE GENOMIC DNA]</scope>
    <source>
        <strain evidence="3">cv. Miyagawa wase</strain>
    </source>
</reference>
<feature type="region of interest" description="Disordered" evidence="1">
    <location>
        <begin position="1"/>
        <end position="22"/>
    </location>
</feature>
<proteinExistence type="predicted"/>
<gene>
    <name evidence="2" type="ORF">CUMW_127420</name>
</gene>
<protein>
    <submittedName>
        <fullName evidence="2">Uncharacterized protein</fullName>
    </submittedName>
</protein>
<evidence type="ECO:0000313" key="2">
    <source>
        <dbReference type="EMBL" id="GAY50536.1"/>
    </source>
</evidence>
<evidence type="ECO:0000256" key="1">
    <source>
        <dbReference type="SAM" id="MobiDB-lite"/>
    </source>
</evidence>
<comment type="caution">
    <text evidence="2">The sequence shown here is derived from an EMBL/GenBank/DDBJ whole genome shotgun (WGS) entry which is preliminary data.</text>
</comment>
<dbReference type="Proteomes" id="UP000236630">
    <property type="component" value="Unassembled WGS sequence"/>
</dbReference>
<feature type="compositionally biased region" description="Acidic residues" evidence="1">
    <location>
        <begin position="38"/>
        <end position="52"/>
    </location>
</feature>
<name>A0A2H5PDU3_CITUN</name>